<dbReference type="EMBL" id="CVUD02000163">
    <property type="protein sequence ID" value="SEH82599.1"/>
    <property type="molecule type" value="Genomic_DNA"/>
</dbReference>
<protein>
    <submittedName>
        <fullName evidence="17">Heavy metal translocating P-type ATPase</fullName>
    </submittedName>
</protein>
<dbReference type="PANTHER" id="PTHR43520:SF5">
    <property type="entry name" value="CATION-TRANSPORTING P-TYPE ATPASE-RELATED"/>
    <property type="match status" value="1"/>
</dbReference>
<name>A0A1H6KB84_9GAMM</name>
<dbReference type="PROSITE" id="PS01229">
    <property type="entry name" value="COF_2"/>
    <property type="match status" value="1"/>
</dbReference>
<keyword evidence="8 15" id="KW-0547">Nucleotide-binding</keyword>
<dbReference type="Gene3D" id="3.30.70.100">
    <property type="match status" value="1"/>
</dbReference>
<dbReference type="PRINTS" id="PR00119">
    <property type="entry name" value="CATATPASE"/>
</dbReference>
<dbReference type="InterPro" id="IPR023299">
    <property type="entry name" value="ATPase_P-typ_cyto_dom_N"/>
</dbReference>
<dbReference type="PRINTS" id="PR00943">
    <property type="entry name" value="CUATPASE"/>
</dbReference>
<dbReference type="FunFam" id="2.70.150.10:FF:000002">
    <property type="entry name" value="Copper-transporting ATPase 1, putative"/>
    <property type="match status" value="1"/>
</dbReference>
<dbReference type="GO" id="GO:0055070">
    <property type="term" value="P:copper ion homeostasis"/>
    <property type="evidence" value="ECO:0007669"/>
    <property type="project" value="TreeGrafter"/>
</dbReference>
<dbReference type="InterPro" id="IPR027256">
    <property type="entry name" value="P-typ_ATPase_IB"/>
</dbReference>
<keyword evidence="4 15" id="KW-1003">Cell membrane</keyword>
<evidence type="ECO:0000313" key="20">
    <source>
        <dbReference type="Proteomes" id="UP000198988"/>
    </source>
</evidence>
<dbReference type="InterPro" id="IPR008250">
    <property type="entry name" value="ATPase_P-typ_transduc_dom_A_sf"/>
</dbReference>
<dbReference type="InterPro" id="IPR059000">
    <property type="entry name" value="ATPase_P-type_domA"/>
</dbReference>
<dbReference type="Proteomes" id="UP000198559">
    <property type="component" value="Unassembled WGS sequence"/>
</dbReference>
<keyword evidence="7 15" id="KW-0479">Metal-binding</keyword>
<dbReference type="EMBL" id="CDSC02000112">
    <property type="protein sequence ID" value="SEH69795.1"/>
    <property type="molecule type" value="Genomic_DNA"/>
</dbReference>
<keyword evidence="13" id="KW-0406">Ion transport</keyword>
<dbReference type="STRING" id="235205.BAZSYMB_SCAFFOLD00002_46"/>
<reference evidence="19 20" key="1">
    <citation type="submission" date="2016-06" db="EMBL/GenBank/DDBJ databases">
        <authorList>
            <person name="Petersen J."/>
            <person name="Sayavedra L."/>
        </authorList>
    </citation>
    <scope>NUCLEOTIDE SEQUENCE [LARGE SCALE GENOMIC DNA]</scope>
    <source>
        <strain evidence="20">BazSymA</strain>
        <strain evidence="19">BazSymB</strain>
    </source>
</reference>
<dbReference type="InterPro" id="IPR036412">
    <property type="entry name" value="HAD-like_sf"/>
</dbReference>
<comment type="subcellular location">
    <subcellularLocation>
        <location evidence="1">Cell membrane</location>
        <topology evidence="1">Multi-pass membrane protein</topology>
    </subcellularLocation>
</comment>
<dbReference type="PROSITE" id="PS00154">
    <property type="entry name" value="ATPASE_E1_E2"/>
    <property type="match status" value="1"/>
</dbReference>
<dbReference type="Proteomes" id="UP000198988">
    <property type="component" value="Unassembled WGS sequence"/>
</dbReference>
<dbReference type="Pfam" id="PF00122">
    <property type="entry name" value="E1-E2_ATPase"/>
    <property type="match status" value="1"/>
</dbReference>
<keyword evidence="10" id="KW-0460">Magnesium</keyword>
<accession>A0A1H6KB84</accession>
<keyword evidence="5" id="KW-0597">Phosphoprotein</keyword>
<sequence>MTISAKSTCFHCGLDAPTGINLSVNIDNQQRPMCCVGCQAVAQAIVDAGRADFYQQRDTFSETGQDVVPEFVKQLYAYDHPDIQKQFVVQTGEHDKEASLILEGIVCAACIWLNEQYIAALLGVREVCINYSTHRAIVRWNDSEIKLSQILEAISHIGYKAHPYDAAQQQELFEKERKQSLRRLGLSVALGMQIMVFALALYTGDWWGIEPSIKQILHTSSLALTVPILLFCATPFWQSAWRDIKHRQLGMDVPISLGLIVSFLGSVYSVWKGQGAVYFDSISMFVTFILAVRYFELMARKKTAESTEALLNLRPNMATKITPQGEEAVPVVELKVDDKVLILVGEAVPTDGVIIEGKSRVDESLLTGESRALSKNISDVLVGGSMNLDSPLQMRVTHIGQDTILSTILNLLERAQGEKPKISQLADRIATRFVSVIVFLAIAVGLYYGIYIDGFASTNWIGIVVAVLVVTCPCALSLATPAAMTIAIGRLSQIGLLIRTKQALETLERADYFAFDKTGTLTQGQLQFECVVECQNIEKEQALAIATALEKSSEHPIAQAFLNNPDDIGELMSVAHIENQVGAGLSGEIDGQCWYLGNADYIAKQTGLVLSSKVSELLENNNLQAATIICLANMQKAYAVFILQDKIRTGAKVLIESLQSMGKQIVLLSGDHNISVQLIAKQLGIAKQQVHAELKPEDKLSYLKTLQQQGSIVAMIGDGINDAPVLAGAQVSIAMGNGTQLAATSADMVLLNSDLKQLKQGISIAQKTMRIIRQNLIWALVYNMFAVPLAVMGYVQPWLAAIGMSLSSLFVVLNALRLRRAK</sequence>
<dbReference type="GO" id="GO:0005524">
    <property type="term" value="F:ATP binding"/>
    <property type="evidence" value="ECO:0007669"/>
    <property type="project" value="UniProtKB-UniRule"/>
</dbReference>
<evidence type="ECO:0000256" key="14">
    <source>
        <dbReference type="ARBA" id="ARBA00023136"/>
    </source>
</evidence>
<dbReference type="SUPFAM" id="SSF81665">
    <property type="entry name" value="Calcium ATPase, transmembrane domain M"/>
    <property type="match status" value="1"/>
</dbReference>
<reference evidence="17" key="2">
    <citation type="submission" date="2016-06" db="EMBL/GenBank/DDBJ databases">
        <authorList>
            <person name="Olsen C.W."/>
            <person name="Carey S."/>
            <person name="Hinshaw L."/>
            <person name="Karasin A.I."/>
        </authorList>
    </citation>
    <scope>NUCLEOTIDE SEQUENCE [LARGE SCALE GENOMIC DNA]</scope>
    <source>
        <strain evidence="17">BazSymA</strain>
        <strain evidence="18">BazSymB</strain>
    </source>
</reference>
<evidence type="ECO:0000256" key="9">
    <source>
        <dbReference type="ARBA" id="ARBA00022840"/>
    </source>
</evidence>
<dbReference type="Pfam" id="PF00403">
    <property type="entry name" value="HMA"/>
    <property type="match status" value="1"/>
</dbReference>
<dbReference type="InterPro" id="IPR023298">
    <property type="entry name" value="ATPase_P-typ_TM_dom_sf"/>
</dbReference>
<evidence type="ECO:0000256" key="12">
    <source>
        <dbReference type="ARBA" id="ARBA00022989"/>
    </source>
</evidence>
<dbReference type="CDD" id="cd02079">
    <property type="entry name" value="P-type_ATPase_HM"/>
    <property type="match status" value="1"/>
</dbReference>
<dbReference type="SUPFAM" id="SSF56784">
    <property type="entry name" value="HAD-like"/>
    <property type="match status" value="1"/>
</dbReference>
<dbReference type="RefSeq" id="WP_237733050.1">
    <property type="nucleotide sequence ID" value="NZ_CAESAP020000344.1"/>
</dbReference>
<dbReference type="NCBIfam" id="TIGR01494">
    <property type="entry name" value="ATPase_P-type"/>
    <property type="match status" value="1"/>
</dbReference>
<dbReference type="GO" id="GO:0043682">
    <property type="term" value="F:P-type divalent copper transporter activity"/>
    <property type="evidence" value="ECO:0007669"/>
    <property type="project" value="TreeGrafter"/>
</dbReference>
<feature type="transmembrane region" description="Helical" evidence="15">
    <location>
        <begin position="798"/>
        <end position="816"/>
    </location>
</feature>
<feature type="transmembrane region" description="Helical" evidence="15">
    <location>
        <begin position="277"/>
        <end position="295"/>
    </location>
</feature>
<evidence type="ECO:0000256" key="5">
    <source>
        <dbReference type="ARBA" id="ARBA00022553"/>
    </source>
</evidence>
<proteinExistence type="inferred from homology"/>
<dbReference type="SFLD" id="SFLDF00027">
    <property type="entry name" value="p-type_atpase"/>
    <property type="match status" value="1"/>
</dbReference>
<dbReference type="SFLD" id="SFLDG00002">
    <property type="entry name" value="C1.7:_P-type_atpase_like"/>
    <property type="match status" value="1"/>
</dbReference>
<evidence type="ECO:0000256" key="1">
    <source>
        <dbReference type="ARBA" id="ARBA00004651"/>
    </source>
</evidence>
<dbReference type="Pfam" id="PF12156">
    <property type="entry name" value="ATPase-cat_bd"/>
    <property type="match status" value="1"/>
</dbReference>
<feature type="transmembrane region" description="Helical" evidence="15">
    <location>
        <begin position="216"/>
        <end position="237"/>
    </location>
</feature>
<dbReference type="CDD" id="cd00371">
    <property type="entry name" value="HMA"/>
    <property type="match status" value="1"/>
</dbReference>
<evidence type="ECO:0000256" key="15">
    <source>
        <dbReference type="RuleBase" id="RU362081"/>
    </source>
</evidence>
<dbReference type="InterPro" id="IPR018303">
    <property type="entry name" value="ATPase_P-typ_P_site"/>
</dbReference>
<dbReference type="InterPro" id="IPR023214">
    <property type="entry name" value="HAD_sf"/>
</dbReference>
<keyword evidence="6 15" id="KW-0812">Transmembrane</keyword>
<feature type="transmembrane region" description="Helical" evidence="15">
    <location>
        <begin position="429"/>
        <end position="448"/>
    </location>
</feature>
<dbReference type="NCBIfam" id="TIGR01511">
    <property type="entry name" value="ATPase-IB1_Cu"/>
    <property type="match status" value="1"/>
</dbReference>
<dbReference type="GO" id="GO:0005886">
    <property type="term" value="C:plasma membrane"/>
    <property type="evidence" value="ECO:0007669"/>
    <property type="project" value="UniProtKB-SubCell"/>
</dbReference>
<evidence type="ECO:0000256" key="11">
    <source>
        <dbReference type="ARBA" id="ARBA00022967"/>
    </source>
</evidence>
<evidence type="ECO:0000256" key="8">
    <source>
        <dbReference type="ARBA" id="ARBA00022741"/>
    </source>
</evidence>
<dbReference type="GO" id="GO:0005507">
    <property type="term" value="F:copper ion binding"/>
    <property type="evidence" value="ECO:0007669"/>
    <property type="project" value="TreeGrafter"/>
</dbReference>
<organism evidence="17 20">
    <name type="scientific">Bathymodiolus azoricus thioautotrophic gill symbiont</name>
    <dbReference type="NCBI Taxonomy" id="235205"/>
    <lineage>
        <taxon>Bacteria</taxon>
        <taxon>Pseudomonadati</taxon>
        <taxon>Pseudomonadota</taxon>
        <taxon>Gammaproteobacteria</taxon>
        <taxon>sulfur-oxidizing symbionts</taxon>
    </lineage>
</organism>
<dbReference type="InterPro" id="IPR036163">
    <property type="entry name" value="HMA_dom_sf"/>
</dbReference>
<evidence type="ECO:0000313" key="17">
    <source>
        <dbReference type="EMBL" id="SEH69795.1"/>
    </source>
</evidence>
<evidence type="ECO:0000313" key="18">
    <source>
        <dbReference type="EMBL" id="SEH82599.1"/>
    </source>
</evidence>
<dbReference type="InterPro" id="IPR044492">
    <property type="entry name" value="P_typ_ATPase_HD_dom"/>
</dbReference>
<dbReference type="SFLD" id="SFLDS00003">
    <property type="entry name" value="Haloacid_Dehalogenase"/>
    <property type="match status" value="1"/>
</dbReference>
<keyword evidence="14 15" id="KW-0472">Membrane</keyword>
<dbReference type="AlphaFoldDB" id="A0A1H6KB84"/>
<keyword evidence="12 15" id="KW-1133">Transmembrane helix</keyword>
<gene>
    <name evidence="17" type="ORF">BAZSYMA_ACONTIG00023_1</name>
    <name evidence="18" type="ORF">BAZSYMB_SCAFFOLD00002_46</name>
</gene>
<dbReference type="Gene3D" id="2.70.150.10">
    <property type="entry name" value="Calcium-transporting ATPase, cytoplasmic transduction domain A"/>
    <property type="match status" value="1"/>
</dbReference>
<dbReference type="NCBIfam" id="TIGR01525">
    <property type="entry name" value="ATPase-IB_hvy"/>
    <property type="match status" value="1"/>
</dbReference>
<feature type="transmembrane region" description="Helical" evidence="15">
    <location>
        <begin position="460"/>
        <end position="489"/>
    </location>
</feature>
<feature type="domain" description="HMA" evidence="16">
    <location>
        <begin position="96"/>
        <end position="162"/>
    </location>
</feature>
<dbReference type="Pfam" id="PF00702">
    <property type="entry name" value="Hydrolase"/>
    <property type="match status" value="1"/>
</dbReference>
<feature type="transmembrane region" description="Helical" evidence="15">
    <location>
        <begin position="249"/>
        <end position="271"/>
    </location>
</feature>
<evidence type="ECO:0000256" key="7">
    <source>
        <dbReference type="ARBA" id="ARBA00022723"/>
    </source>
</evidence>
<evidence type="ECO:0000256" key="3">
    <source>
        <dbReference type="ARBA" id="ARBA00022448"/>
    </source>
</evidence>
<dbReference type="PROSITE" id="PS50846">
    <property type="entry name" value="HMA_2"/>
    <property type="match status" value="1"/>
</dbReference>
<evidence type="ECO:0000256" key="10">
    <source>
        <dbReference type="ARBA" id="ARBA00022842"/>
    </source>
</evidence>
<dbReference type="PANTHER" id="PTHR43520">
    <property type="entry name" value="ATP7, ISOFORM B"/>
    <property type="match status" value="1"/>
</dbReference>
<evidence type="ECO:0000259" key="16">
    <source>
        <dbReference type="PROSITE" id="PS50846"/>
    </source>
</evidence>
<evidence type="ECO:0000256" key="13">
    <source>
        <dbReference type="ARBA" id="ARBA00023065"/>
    </source>
</evidence>
<dbReference type="Gene3D" id="3.40.50.1000">
    <property type="entry name" value="HAD superfamily/HAD-like"/>
    <property type="match status" value="1"/>
</dbReference>
<dbReference type="SUPFAM" id="SSF55008">
    <property type="entry name" value="HMA, heavy metal-associated domain"/>
    <property type="match status" value="1"/>
</dbReference>
<keyword evidence="3" id="KW-0813">Transport</keyword>
<dbReference type="InterPro" id="IPR001757">
    <property type="entry name" value="P_typ_ATPase"/>
</dbReference>
<dbReference type="InterPro" id="IPR006121">
    <property type="entry name" value="HMA_dom"/>
</dbReference>
<evidence type="ECO:0000256" key="2">
    <source>
        <dbReference type="ARBA" id="ARBA00006024"/>
    </source>
</evidence>
<feature type="transmembrane region" description="Helical" evidence="15">
    <location>
        <begin position="184"/>
        <end position="204"/>
    </location>
</feature>
<evidence type="ECO:0000256" key="4">
    <source>
        <dbReference type="ARBA" id="ARBA00022475"/>
    </source>
</evidence>
<comment type="similarity">
    <text evidence="2 15">Belongs to the cation transport ATPase (P-type) (TC 3.A.3) family. Type IB subfamily.</text>
</comment>
<evidence type="ECO:0000256" key="6">
    <source>
        <dbReference type="ARBA" id="ARBA00022692"/>
    </source>
</evidence>
<dbReference type="InterPro" id="IPR021993">
    <property type="entry name" value="ATPase-cat-bd"/>
</dbReference>
<dbReference type="GO" id="GO:0016887">
    <property type="term" value="F:ATP hydrolysis activity"/>
    <property type="evidence" value="ECO:0007669"/>
    <property type="project" value="InterPro"/>
</dbReference>
<keyword evidence="11" id="KW-1278">Translocase</keyword>
<keyword evidence="9 15" id="KW-0067">ATP-binding</keyword>
<feature type="transmembrane region" description="Helical" evidence="15">
    <location>
        <begin position="776"/>
        <end position="792"/>
    </location>
</feature>
<dbReference type="Gene3D" id="3.40.1110.10">
    <property type="entry name" value="Calcium-transporting ATPase, cytoplasmic domain N"/>
    <property type="match status" value="1"/>
</dbReference>
<dbReference type="SUPFAM" id="SSF81653">
    <property type="entry name" value="Calcium ATPase, transduction domain A"/>
    <property type="match status" value="1"/>
</dbReference>
<evidence type="ECO:0000313" key="19">
    <source>
        <dbReference type="Proteomes" id="UP000198559"/>
    </source>
</evidence>